<reference evidence="6" key="1">
    <citation type="submission" date="2020-02" db="EMBL/GenBank/DDBJ databases">
        <authorList>
            <person name="Meier V. D."/>
        </authorList>
    </citation>
    <scope>NUCLEOTIDE SEQUENCE</scope>
    <source>
        <strain evidence="6">AVDCRST_MAG29</strain>
    </source>
</reference>
<dbReference type="EMBL" id="CADCUG010000104">
    <property type="protein sequence ID" value="CAA9341844.1"/>
    <property type="molecule type" value="Genomic_DNA"/>
</dbReference>
<proteinExistence type="inferred from homology"/>
<dbReference type="InterPro" id="IPR029058">
    <property type="entry name" value="AB_hydrolase_fold"/>
</dbReference>
<dbReference type="GO" id="GO:0006508">
    <property type="term" value="P:proteolysis"/>
    <property type="evidence" value="ECO:0007669"/>
    <property type="project" value="InterPro"/>
</dbReference>
<evidence type="ECO:0000313" key="6">
    <source>
        <dbReference type="EMBL" id="CAA9341844.1"/>
    </source>
</evidence>
<evidence type="ECO:0000256" key="3">
    <source>
        <dbReference type="SAM" id="MobiDB-lite"/>
    </source>
</evidence>
<evidence type="ECO:0000259" key="5">
    <source>
        <dbReference type="Pfam" id="PF00326"/>
    </source>
</evidence>
<gene>
    <name evidence="6" type="ORF">AVDCRST_MAG29-1626</name>
</gene>
<dbReference type="PANTHER" id="PTHR22946">
    <property type="entry name" value="DIENELACTONE HYDROLASE DOMAIN-CONTAINING PROTEIN-RELATED"/>
    <property type="match status" value="1"/>
</dbReference>
<comment type="similarity">
    <text evidence="1">Belongs to the AB hydrolase superfamily.</text>
</comment>
<feature type="chain" id="PRO_5027091718" description="Peptidase S9 prolyl oligopeptidase catalytic domain-containing protein" evidence="4">
    <location>
        <begin position="23"/>
        <end position="370"/>
    </location>
</feature>
<protein>
    <recommendedName>
        <fullName evidence="5">Peptidase S9 prolyl oligopeptidase catalytic domain-containing protein</fullName>
    </recommendedName>
</protein>
<dbReference type="Gene3D" id="3.40.50.1820">
    <property type="entry name" value="alpha/beta hydrolase"/>
    <property type="match status" value="1"/>
</dbReference>
<evidence type="ECO:0000256" key="4">
    <source>
        <dbReference type="SAM" id="SignalP"/>
    </source>
</evidence>
<accession>A0A6J4LUA0</accession>
<dbReference type="InterPro" id="IPR050261">
    <property type="entry name" value="FrsA_esterase"/>
</dbReference>
<evidence type="ECO:0000256" key="1">
    <source>
        <dbReference type="ARBA" id="ARBA00008645"/>
    </source>
</evidence>
<keyword evidence="2" id="KW-0378">Hydrolase</keyword>
<name>A0A6J4LUA0_9ACTN</name>
<dbReference type="SUPFAM" id="SSF53474">
    <property type="entry name" value="alpha/beta-Hydrolases"/>
    <property type="match status" value="1"/>
</dbReference>
<feature type="domain" description="Peptidase S9 prolyl oligopeptidase catalytic" evidence="5">
    <location>
        <begin position="166"/>
        <end position="369"/>
    </location>
</feature>
<feature type="region of interest" description="Disordered" evidence="3">
    <location>
        <begin position="22"/>
        <end position="91"/>
    </location>
</feature>
<dbReference type="InterPro" id="IPR001375">
    <property type="entry name" value="Peptidase_S9_cat"/>
</dbReference>
<dbReference type="GO" id="GO:0008236">
    <property type="term" value="F:serine-type peptidase activity"/>
    <property type="evidence" value="ECO:0007669"/>
    <property type="project" value="InterPro"/>
</dbReference>
<keyword evidence="4" id="KW-0732">Signal</keyword>
<dbReference type="GO" id="GO:0052689">
    <property type="term" value="F:carboxylic ester hydrolase activity"/>
    <property type="evidence" value="ECO:0007669"/>
    <property type="project" value="UniProtKB-ARBA"/>
</dbReference>
<evidence type="ECO:0000256" key="2">
    <source>
        <dbReference type="ARBA" id="ARBA00022801"/>
    </source>
</evidence>
<sequence length="370" mass="39942">MRAGGRLLTTLALAALSLPACSADEPAAGSGDATSPPASTARPDGKSEASSAAADPGPADATGPEVEPKEPEPTVRPVSVPGLAAQRHRGDRLALGAVRERTAEYTSYDVTYRSRTSTAARRGSYTITGVLNVPRGRGPFPAVVLAHGYIDPAIYVSGQGMTRERGYLAERGYVAFHVDYRNHAGSDNDPRSGMHMRLGYSADVINAVEALRSSPDVPVGDVALFGRSMGGGVILKALVAEPGLVQAAAPWASVSSLERENYDRFIRPDPEDSTLRNRLSRRYGTPGQNPRFWRENSSRPYFDRITEPVLMVHGRFDDTCPPRWASATQRALRQAGVTSELEWYADGHAFGPAFNAAMRRTVQFFDRRLG</sequence>
<dbReference type="Pfam" id="PF00326">
    <property type="entry name" value="Peptidase_S9"/>
    <property type="match status" value="1"/>
</dbReference>
<organism evidence="6">
    <name type="scientific">uncultured Nocardioidaceae bacterium</name>
    <dbReference type="NCBI Taxonomy" id="253824"/>
    <lineage>
        <taxon>Bacteria</taxon>
        <taxon>Bacillati</taxon>
        <taxon>Actinomycetota</taxon>
        <taxon>Actinomycetes</taxon>
        <taxon>Propionibacteriales</taxon>
        <taxon>Nocardioidaceae</taxon>
        <taxon>environmental samples</taxon>
    </lineage>
</organism>
<dbReference type="AlphaFoldDB" id="A0A6J4LUA0"/>
<feature type="signal peptide" evidence="4">
    <location>
        <begin position="1"/>
        <end position="22"/>
    </location>
</feature>
<feature type="compositionally biased region" description="Low complexity" evidence="3">
    <location>
        <begin position="48"/>
        <end position="65"/>
    </location>
</feature>
<dbReference type="PANTHER" id="PTHR22946:SF9">
    <property type="entry name" value="POLYKETIDE TRANSFERASE AF380"/>
    <property type="match status" value="1"/>
</dbReference>